<comment type="caution">
    <text evidence="1">The sequence shown here is derived from an EMBL/GenBank/DDBJ whole genome shotgun (WGS) entry which is preliminary data.</text>
</comment>
<protein>
    <submittedName>
        <fullName evidence="1">Uncharacterized protein</fullName>
    </submittedName>
</protein>
<gene>
    <name evidence="1" type="ORF">LIER_28244</name>
</gene>
<evidence type="ECO:0000313" key="2">
    <source>
        <dbReference type="Proteomes" id="UP001454036"/>
    </source>
</evidence>
<dbReference type="Proteomes" id="UP001454036">
    <property type="component" value="Unassembled WGS sequence"/>
</dbReference>
<dbReference type="AlphaFoldDB" id="A0AAV3RF04"/>
<keyword evidence="2" id="KW-1185">Reference proteome</keyword>
<dbReference type="EMBL" id="BAABME010009328">
    <property type="protein sequence ID" value="GAA0174974.1"/>
    <property type="molecule type" value="Genomic_DNA"/>
</dbReference>
<organism evidence="1 2">
    <name type="scientific">Lithospermum erythrorhizon</name>
    <name type="common">Purple gromwell</name>
    <name type="synonym">Lithospermum officinale var. erythrorhizon</name>
    <dbReference type="NCBI Taxonomy" id="34254"/>
    <lineage>
        <taxon>Eukaryota</taxon>
        <taxon>Viridiplantae</taxon>
        <taxon>Streptophyta</taxon>
        <taxon>Embryophyta</taxon>
        <taxon>Tracheophyta</taxon>
        <taxon>Spermatophyta</taxon>
        <taxon>Magnoliopsida</taxon>
        <taxon>eudicotyledons</taxon>
        <taxon>Gunneridae</taxon>
        <taxon>Pentapetalae</taxon>
        <taxon>asterids</taxon>
        <taxon>lamiids</taxon>
        <taxon>Boraginales</taxon>
        <taxon>Boraginaceae</taxon>
        <taxon>Boraginoideae</taxon>
        <taxon>Lithospermeae</taxon>
        <taxon>Lithospermum</taxon>
    </lineage>
</organism>
<name>A0AAV3RF04_LITER</name>
<sequence length="77" mass="8269">MHLLGDFHSLEAFQPFFFLAIIARDFAGGLRVPSRGEWQFGTSSTRHRAGQGVVPGACLGGCPGEEAPRVASSSRCY</sequence>
<accession>A0AAV3RF04</accession>
<reference evidence="1 2" key="1">
    <citation type="submission" date="2024-01" db="EMBL/GenBank/DDBJ databases">
        <title>The complete chloroplast genome sequence of Lithospermum erythrorhizon: insights into the phylogenetic relationship among Boraginaceae species and the maternal lineages of purple gromwells.</title>
        <authorList>
            <person name="Okada T."/>
            <person name="Watanabe K."/>
        </authorList>
    </citation>
    <scope>NUCLEOTIDE SEQUENCE [LARGE SCALE GENOMIC DNA]</scope>
</reference>
<evidence type="ECO:0000313" key="1">
    <source>
        <dbReference type="EMBL" id="GAA0174974.1"/>
    </source>
</evidence>
<proteinExistence type="predicted"/>